<dbReference type="STRING" id="1293891.TMES_04080"/>
<comment type="caution">
    <text evidence="1">The sequence shown here is derived from an EMBL/GenBank/DDBJ whole genome shotgun (WGS) entry which is preliminary data.</text>
</comment>
<dbReference type="EMBL" id="JFKA01000001">
    <property type="protein sequence ID" value="OSQ40847.1"/>
    <property type="molecule type" value="Genomic_DNA"/>
</dbReference>
<name>A0A1Y2L4U4_9PROT</name>
<evidence type="ECO:0000313" key="1">
    <source>
        <dbReference type="EMBL" id="OSQ40847.1"/>
    </source>
</evidence>
<dbReference type="AlphaFoldDB" id="A0A1Y2L4U4"/>
<gene>
    <name evidence="1" type="ORF">TMES_04080</name>
</gene>
<dbReference type="Pfam" id="PF20116">
    <property type="entry name" value="DUF6506"/>
    <property type="match status" value="1"/>
</dbReference>
<accession>A0A1Y2L4U4</accession>
<keyword evidence="2" id="KW-1185">Reference proteome</keyword>
<reference evidence="1 2" key="1">
    <citation type="submission" date="2014-03" db="EMBL/GenBank/DDBJ databases">
        <title>The draft genome sequence of Thalassospira mesophila JCM 18969.</title>
        <authorList>
            <person name="Lai Q."/>
            <person name="Shao Z."/>
        </authorList>
    </citation>
    <scope>NUCLEOTIDE SEQUENCE [LARGE SCALE GENOMIC DNA]</scope>
    <source>
        <strain evidence="1 2">JCM 18969</strain>
    </source>
</reference>
<organism evidence="1 2">
    <name type="scientific">Thalassospira mesophila</name>
    <dbReference type="NCBI Taxonomy" id="1293891"/>
    <lineage>
        <taxon>Bacteria</taxon>
        <taxon>Pseudomonadati</taxon>
        <taxon>Pseudomonadota</taxon>
        <taxon>Alphaproteobacteria</taxon>
        <taxon>Rhodospirillales</taxon>
        <taxon>Thalassospiraceae</taxon>
        <taxon>Thalassospira</taxon>
    </lineage>
</organism>
<proteinExistence type="predicted"/>
<evidence type="ECO:0000313" key="2">
    <source>
        <dbReference type="Proteomes" id="UP000193391"/>
    </source>
</evidence>
<protein>
    <submittedName>
        <fullName evidence="1">Uncharacterized protein</fullName>
    </submittedName>
</protein>
<dbReference type="InterPro" id="IPR045441">
    <property type="entry name" value="DUF6506"/>
</dbReference>
<sequence length="97" mass="10281">MVLRKYAFMIKASGYPPGGLRTTLPGDGFNSTIFASSDIDALVAEALAMVAEGMQLIELGGGFSDEDFARLQDAVAGAVPLGRVSFDDRNAALLKRR</sequence>
<dbReference type="Proteomes" id="UP000193391">
    <property type="component" value="Unassembled WGS sequence"/>
</dbReference>